<keyword evidence="10" id="KW-0807">Transducer</keyword>
<evidence type="ECO:0000256" key="6">
    <source>
        <dbReference type="ARBA" id="ARBA00022989"/>
    </source>
</evidence>
<organism evidence="13 14">
    <name type="scientific">Eleutherodactylus coqui</name>
    <name type="common">Puerto Rican coqui</name>
    <dbReference type="NCBI Taxonomy" id="57060"/>
    <lineage>
        <taxon>Eukaryota</taxon>
        <taxon>Metazoa</taxon>
        <taxon>Chordata</taxon>
        <taxon>Craniata</taxon>
        <taxon>Vertebrata</taxon>
        <taxon>Euteleostomi</taxon>
        <taxon>Amphibia</taxon>
        <taxon>Batrachia</taxon>
        <taxon>Anura</taxon>
        <taxon>Neobatrachia</taxon>
        <taxon>Hyloidea</taxon>
        <taxon>Eleutherodactylidae</taxon>
        <taxon>Eleutherodactylinae</taxon>
        <taxon>Eleutherodactylus</taxon>
        <taxon>Eleutherodactylus</taxon>
    </lineage>
</organism>
<comment type="caution">
    <text evidence="13">The sequence shown here is derived from an EMBL/GenBank/DDBJ whole genome shotgun (WGS) entry which is preliminary data.</text>
</comment>
<evidence type="ECO:0000256" key="4">
    <source>
        <dbReference type="ARBA" id="ARBA00022692"/>
    </source>
</evidence>
<evidence type="ECO:0000256" key="7">
    <source>
        <dbReference type="ARBA" id="ARBA00023040"/>
    </source>
</evidence>
<dbReference type="EMBL" id="WNTK01002049">
    <property type="protein sequence ID" value="KAG9466468.1"/>
    <property type="molecule type" value="Genomic_DNA"/>
</dbReference>
<keyword evidence="9" id="KW-0675">Receptor</keyword>
<dbReference type="AlphaFoldDB" id="A0A8J6BRE1"/>
<name>A0A8J6BRE1_ELECQ</name>
<evidence type="ECO:0000256" key="10">
    <source>
        <dbReference type="ARBA" id="ARBA00023224"/>
    </source>
</evidence>
<evidence type="ECO:0000256" key="5">
    <source>
        <dbReference type="ARBA" id="ARBA00022725"/>
    </source>
</evidence>
<dbReference type="InterPro" id="IPR017452">
    <property type="entry name" value="GPCR_Rhodpsn_7TM"/>
</dbReference>
<feature type="transmembrane region" description="Helical" evidence="11">
    <location>
        <begin position="27"/>
        <end position="47"/>
    </location>
</feature>
<evidence type="ECO:0000256" key="9">
    <source>
        <dbReference type="ARBA" id="ARBA00023170"/>
    </source>
</evidence>
<keyword evidence="6 11" id="KW-1133">Transmembrane helix</keyword>
<protein>
    <recommendedName>
        <fullName evidence="12">G-protein coupled receptors family 1 profile domain-containing protein</fullName>
    </recommendedName>
</protein>
<evidence type="ECO:0000256" key="1">
    <source>
        <dbReference type="ARBA" id="ARBA00004651"/>
    </source>
</evidence>
<gene>
    <name evidence="13" type="ORF">GDO78_016596</name>
</gene>
<evidence type="ECO:0000259" key="12">
    <source>
        <dbReference type="PROSITE" id="PS50262"/>
    </source>
</evidence>
<comment type="subcellular location">
    <subcellularLocation>
        <location evidence="1">Cell membrane</location>
        <topology evidence="1">Multi-pass membrane protein</topology>
    </subcellularLocation>
</comment>
<keyword evidence="14" id="KW-1185">Reference proteome</keyword>
<dbReference type="PRINTS" id="PR00237">
    <property type="entry name" value="GPCRRHODOPSN"/>
</dbReference>
<keyword evidence="5" id="KW-0552">Olfaction</keyword>
<keyword evidence="7" id="KW-0297">G-protein coupled receptor</keyword>
<evidence type="ECO:0000313" key="13">
    <source>
        <dbReference type="EMBL" id="KAG9466468.1"/>
    </source>
</evidence>
<keyword evidence="2" id="KW-1003">Cell membrane</keyword>
<evidence type="ECO:0000256" key="11">
    <source>
        <dbReference type="SAM" id="Phobius"/>
    </source>
</evidence>
<feature type="transmembrane region" description="Helical" evidence="11">
    <location>
        <begin position="142"/>
        <end position="164"/>
    </location>
</feature>
<evidence type="ECO:0000256" key="2">
    <source>
        <dbReference type="ARBA" id="ARBA00022475"/>
    </source>
</evidence>
<dbReference type="GO" id="GO:0004984">
    <property type="term" value="F:olfactory receptor activity"/>
    <property type="evidence" value="ECO:0007669"/>
    <property type="project" value="InterPro"/>
</dbReference>
<dbReference type="PANTHER" id="PTHR26450">
    <property type="entry name" value="OLFACTORY RECEPTOR 56B1-RELATED"/>
    <property type="match status" value="1"/>
</dbReference>
<dbReference type="FunFam" id="1.20.1070.10:FF:000013">
    <property type="entry name" value="Olfactory receptor"/>
    <property type="match status" value="1"/>
</dbReference>
<reference evidence="13" key="1">
    <citation type="thesis" date="2020" institute="ProQuest LLC" country="789 East Eisenhower Parkway, Ann Arbor, MI, USA">
        <title>Comparative Genomics and Chromosome Evolution.</title>
        <authorList>
            <person name="Mudd A.B."/>
        </authorList>
    </citation>
    <scope>NUCLEOTIDE SEQUENCE</scope>
    <source>
        <strain evidence="13">HN-11 Male</strain>
        <tissue evidence="13">Kidney and liver</tissue>
    </source>
</reference>
<keyword evidence="4 11" id="KW-0812">Transmembrane</keyword>
<dbReference type="PROSITE" id="PS50262">
    <property type="entry name" value="G_PROTEIN_RECEP_F1_2"/>
    <property type="match status" value="1"/>
</dbReference>
<dbReference type="GO" id="GO:0005886">
    <property type="term" value="C:plasma membrane"/>
    <property type="evidence" value="ECO:0007669"/>
    <property type="project" value="UniProtKB-SubCell"/>
</dbReference>
<feature type="transmembrane region" description="Helical" evidence="11">
    <location>
        <begin position="99"/>
        <end position="121"/>
    </location>
</feature>
<dbReference type="Gene3D" id="1.20.1070.10">
    <property type="entry name" value="Rhodopsin 7-helix transmembrane proteins"/>
    <property type="match status" value="1"/>
</dbReference>
<feature type="transmembrane region" description="Helical" evidence="11">
    <location>
        <begin position="238"/>
        <end position="255"/>
    </location>
</feature>
<accession>A0A8J6BRE1</accession>
<dbReference type="Pfam" id="PF13853">
    <property type="entry name" value="7tm_4"/>
    <property type="match status" value="1"/>
</dbReference>
<dbReference type="InterPro" id="IPR050402">
    <property type="entry name" value="OR51/52/56-like"/>
</dbReference>
<dbReference type="InterPro" id="IPR000725">
    <property type="entry name" value="Olfact_rcpt"/>
</dbReference>
<evidence type="ECO:0000256" key="8">
    <source>
        <dbReference type="ARBA" id="ARBA00023136"/>
    </source>
</evidence>
<dbReference type="GO" id="GO:0004930">
    <property type="term" value="F:G protein-coupled receptor activity"/>
    <property type="evidence" value="ECO:0007669"/>
    <property type="project" value="UniProtKB-KW"/>
</dbReference>
<keyword evidence="8 11" id="KW-0472">Membrane</keyword>
<sequence length="314" mass="35280">MNSSATHNSHQEFILLGFPGFHDSRRLLFIPFFAIYLLILVTNGLIIRTVLAERPLHSPMYVLIALLSVVNICSATTIVPKMLLGFLLHHNHISLVGCLMQMFFIYFMVIQDCNLLLLMALDRYIAVCKPLRYSTMMARNSFVLLTIAALVRGLCTVSPVVYFASRVDFCRSNTIHHFACEHMALLHLACGKTAINKLVGLSLRVFSIICDMAILSTSYGCILRAAFSISGAPRHKSLHTCGTHIMVILIVYFFRLSSSIVYRVSREVSQDTHNLLTAIYMLTPALVNPLIYGLRTKEIRIRILKAFVRITVAG</sequence>
<dbReference type="OrthoDB" id="5969463at2759"/>
<evidence type="ECO:0000313" key="14">
    <source>
        <dbReference type="Proteomes" id="UP000770717"/>
    </source>
</evidence>
<evidence type="ECO:0000256" key="3">
    <source>
        <dbReference type="ARBA" id="ARBA00022606"/>
    </source>
</evidence>
<feature type="transmembrane region" description="Helical" evidence="11">
    <location>
        <begin position="59"/>
        <end position="79"/>
    </location>
</feature>
<feature type="transmembrane region" description="Helical" evidence="11">
    <location>
        <begin position="275"/>
        <end position="294"/>
    </location>
</feature>
<dbReference type="PRINTS" id="PR00245">
    <property type="entry name" value="OLFACTORYR"/>
</dbReference>
<feature type="domain" description="G-protein coupled receptors family 1 profile" evidence="12">
    <location>
        <begin position="42"/>
        <end position="292"/>
    </location>
</feature>
<dbReference type="PANTHER" id="PTHR26450:SF422">
    <property type="entry name" value="OLFACTORY RECEPTOR"/>
    <property type="match status" value="1"/>
</dbReference>
<dbReference type="InterPro" id="IPR000276">
    <property type="entry name" value="GPCR_Rhodpsn"/>
</dbReference>
<feature type="transmembrane region" description="Helical" evidence="11">
    <location>
        <begin position="205"/>
        <end position="226"/>
    </location>
</feature>
<dbReference type="SUPFAM" id="SSF81321">
    <property type="entry name" value="Family A G protein-coupled receptor-like"/>
    <property type="match status" value="1"/>
</dbReference>
<keyword evidence="3" id="KW-0716">Sensory transduction</keyword>
<proteinExistence type="predicted"/>
<dbReference type="Proteomes" id="UP000770717">
    <property type="component" value="Unassembled WGS sequence"/>
</dbReference>